<name>A0A5C8NVP5_9BURK</name>
<feature type="region of interest" description="Disordered" evidence="1">
    <location>
        <begin position="1"/>
        <end position="80"/>
    </location>
</feature>
<dbReference type="AlphaFoldDB" id="A0A5C8NVP5"/>
<protein>
    <submittedName>
        <fullName evidence="2">Uncharacterized protein</fullName>
    </submittedName>
</protein>
<comment type="caution">
    <text evidence="2">The sequence shown here is derived from an EMBL/GenBank/DDBJ whole genome shotgun (WGS) entry which is preliminary data.</text>
</comment>
<evidence type="ECO:0000313" key="3">
    <source>
        <dbReference type="Proteomes" id="UP000321548"/>
    </source>
</evidence>
<keyword evidence="3" id="KW-1185">Reference proteome</keyword>
<gene>
    <name evidence="2" type="ORF">FHP08_10440</name>
</gene>
<evidence type="ECO:0000313" key="2">
    <source>
        <dbReference type="EMBL" id="TXL65214.1"/>
    </source>
</evidence>
<proteinExistence type="predicted"/>
<organism evidence="2 3">
    <name type="scientific">Zeimonas arvi</name>
    <dbReference type="NCBI Taxonomy" id="2498847"/>
    <lineage>
        <taxon>Bacteria</taxon>
        <taxon>Pseudomonadati</taxon>
        <taxon>Pseudomonadota</taxon>
        <taxon>Betaproteobacteria</taxon>
        <taxon>Burkholderiales</taxon>
        <taxon>Burkholderiaceae</taxon>
        <taxon>Zeimonas</taxon>
    </lineage>
</organism>
<evidence type="ECO:0000256" key="1">
    <source>
        <dbReference type="SAM" id="MobiDB-lite"/>
    </source>
</evidence>
<dbReference type="Proteomes" id="UP000321548">
    <property type="component" value="Unassembled WGS sequence"/>
</dbReference>
<reference evidence="2 3" key="1">
    <citation type="submission" date="2019-06" db="EMBL/GenBank/DDBJ databases">
        <title>Quisquiliibacterium sp. nov., isolated from a maize field.</title>
        <authorList>
            <person name="Lin S.-Y."/>
            <person name="Tsai C.-F."/>
            <person name="Young C.-C."/>
        </authorList>
    </citation>
    <scope>NUCLEOTIDE SEQUENCE [LARGE SCALE GENOMIC DNA]</scope>
    <source>
        <strain evidence="2 3">CC-CFT501</strain>
    </source>
</reference>
<dbReference type="EMBL" id="VDUY01000004">
    <property type="protein sequence ID" value="TXL65214.1"/>
    <property type="molecule type" value="Genomic_DNA"/>
</dbReference>
<sequence>MPAAEPGNSGPGVVGHARTAVGFGGAGRAGASGQSLIPSGADGQGRGGWSLGPDHGEPGVRRSAQLGSLGAAQAKPHRPL</sequence>
<accession>A0A5C8NVP5</accession>